<comment type="subcellular location">
    <subcellularLocation>
        <location evidence="1">Cell membrane</location>
        <topology evidence="1">Multi-pass membrane protein</topology>
    </subcellularLocation>
</comment>
<evidence type="ECO:0000313" key="9">
    <source>
        <dbReference type="Proteomes" id="UP000711047"/>
    </source>
</evidence>
<keyword evidence="6" id="KW-0812">Transmembrane</keyword>
<feature type="domain" description="HAMP" evidence="7">
    <location>
        <begin position="296"/>
        <end position="348"/>
    </location>
</feature>
<keyword evidence="5 6" id="KW-0472">Membrane</keyword>
<dbReference type="SUPFAM" id="SSF158472">
    <property type="entry name" value="HAMP domain-like"/>
    <property type="match status" value="1"/>
</dbReference>
<keyword evidence="2" id="KW-1003">Cell membrane</keyword>
<dbReference type="Proteomes" id="UP000711047">
    <property type="component" value="Unassembled WGS sequence"/>
</dbReference>
<dbReference type="GO" id="GO:0016301">
    <property type="term" value="F:kinase activity"/>
    <property type="evidence" value="ECO:0007669"/>
    <property type="project" value="UniProtKB-KW"/>
</dbReference>
<proteinExistence type="predicted"/>
<dbReference type="SMART" id="SM00304">
    <property type="entry name" value="HAMP"/>
    <property type="match status" value="1"/>
</dbReference>
<dbReference type="EMBL" id="JABMKX010000020">
    <property type="protein sequence ID" value="NQX48990.1"/>
    <property type="molecule type" value="Genomic_DNA"/>
</dbReference>
<evidence type="ECO:0000256" key="4">
    <source>
        <dbReference type="ARBA" id="ARBA00022679"/>
    </source>
</evidence>
<organism evidence="8 9">
    <name type="scientific">Paenibacillus tritici</name>
    <dbReference type="NCBI Taxonomy" id="1873425"/>
    <lineage>
        <taxon>Bacteria</taxon>
        <taxon>Bacillati</taxon>
        <taxon>Bacillota</taxon>
        <taxon>Bacilli</taxon>
        <taxon>Bacillales</taxon>
        <taxon>Paenibacillaceae</taxon>
        <taxon>Paenibacillus</taxon>
    </lineage>
</organism>
<keyword evidence="9" id="KW-1185">Reference proteome</keyword>
<dbReference type="PANTHER" id="PTHR34220">
    <property type="entry name" value="SENSOR HISTIDINE KINASE YPDA"/>
    <property type="match status" value="1"/>
</dbReference>
<dbReference type="PROSITE" id="PS50885">
    <property type="entry name" value="HAMP"/>
    <property type="match status" value="1"/>
</dbReference>
<evidence type="ECO:0000256" key="1">
    <source>
        <dbReference type="ARBA" id="ARBA00004651"/>
    </source>
</evidence>
<dbReference type="InterPro" id="IPR010559">
    <property type="entry name" value="Sig_transdc_His_kin_internal"/>
</dbReference>
<dbReference type="Pfam" id="PF00672">
    <property type="entry name" value="HAMP"/>
    <property type="match status" value="1"/>
</dbReference>
<evidence type="ECO:0000256" key="3">
    <source>
        <dbReference type="ARBA" id="ARBA00022553"/>
    </source>
</evidence>
<evidence type="ECO:0000256" key="5">
    <source>
        <dbReference type="ARBA" id="ARBA00023136"/>
    </source>
</evidence>
<evidence type="ECO:0000313" key="8">
    <source>
        <dbReference type="EMBL" id="NQX48990.1"/>
    </source>
</evidence>
<dbReference type="Gene3D" id="3.30.565.10">
    <property type="entry name" value="Histidine kinase-like ATPase, C-terminal domain"/>
    <property type="match status" value="1"/>
</dbReference>
<name>A0ABX2DWB8_9BACL</name>
<dbReference type="InterPro" id="IPR003660">
    <property type="entry name" value="HAMP_dom"/>
</dbReference>
<dbReference type="Pfam" id="PF06580">
    <property type="entry name" value="His_kinase"/>
    <property type="match status" value="1"/>
</dbReference>
<accession>A0ABX2DWB8</accession>
<protein>
    <submittedName>
        <fullName evidence="8">Histidine kinase</fullName>
    </submittedName>
</protein>
<reference evidence="8 9" key="1">
    <citation type="submission" date="2020-05" db="EMBL/GenBank/DDBJ databases">
        <title>Paenibacillus glebae, sp. nov., Paenibacillus humi sp. nov., Paenibacillus pedi sp. nov., Paenibacillus terrestris sp. nov. and Paenibacillus terricola sp. nov., isolated from a forest top soil sample.</title>
        <authorList>
            <person name="Qi S."/>
            <person name="Carlier A."/>
            <person name="Cnockaert M."/>
            <person name="Vandamme P."/>
        </authorList>
    </citation>
    <scope>NUCLEOTIDE SEQUENCE [LARGE SCALE GENOMIC DNA]</scope>
    <source>
        <strain evidence="8 9">LMG 29502</strain>
    </source>
</reference>
<dbReference type="CDD" id="cd06225">
    <property type="entry name" value="HAMP"/>
    <property type="match status" value="1"/>
</dbReference>
<dbReference type="RefSeq" id="WP_173139670.1">
    <property type="nucleotide sequence ID" value="NZ_JABMKX010000020.1"/>
</dbReference>
<evidence type="ECO:0000256" key="2">
    <source>
        <dbReference type="ARBA" id="ARBA00022475"/>
    </source>
</evidence>
<evidence type="ECO:0000256" key="6">
    <source>
        <dbReference type="SAM" id="Phobius"/>
    </source>
</evidence>
<keyword evidence="8" id="KW-0418">Kinase</keyword>
<comment type="caution">
    <text evidence="8">The sequence shown here is derived from an EMBL/GenBank/DDBJ whole genome shotgun (WGS) entry which is preliminary data.</text>
</comment>
<sequence length="569" mass="64626">MAFLLVIIPLYLWGLVMNQSGQEVVQKQISESMASRVHFYLTSLETELTRLTRLKLEYVNDDDLLLLATVPNQLNDYERTRALLSAKSKLYLLKSSSPFVENVKLYIPSLDRSINANNFDSAMPPEELEDILNPAHMKSPIFGMGEKLLMSGVYPDAVYAGRPPVLAIEIQLSRPEILRSLSSMAEGEGGGALWMDTGGQWQIASGVEDSLLAAFGEALRGELLNDSGESGQYRLESAGIDYFGASEFSPLLGTTLAVFVPAETVLEPLNKHRNWIWGESLVALLLAVVFSYWIYRFIHKPMRRLITSFRRVEMGDLSVRLYHGNQDEFNYVYNHFNHMLERIQELIHEVYEQQIRSQQSELKQLQSQINPHFFYNTFFILQGLVRMREHEVAERMLHHLSGYFQFITRSGAEQVSLLAEMKHAWSYVEIQNIRFAGTVTAELEPIPQGWEASMVPRLIVQPLIENAYAHGLENKLAEGMLRVTFREEGADRLVIGVEDNGESLDDGELDALRRTLALAEEAMEMTGILNVHRRLQLNYGPAFGIEVSRSELGGLKVLLMIRREEGRQP</sequence>
<keyword evidence="3" id="KW-0597">Phosphoprotein</keyword>
<gene>
    <name evidence="8" type="ORF">HQN87_27070</name>
</gene>
<dbReference type="InterPro" id="IPR036890">
    <property type="entry name" value="HATPase_C_sf"/>
</dbReference>
<keyword evidence="6" id="KW-1133">Transmembrane helix</keyword>
<keyword evidence="4" id="KW-0808">Transferase</keyword>
<dbReference type="PANTHER" id="PTHR34220:SF7">
    <property type="entry name" value="SENSOR HISTIDINE KINASE YPDA"/>
    <property type="match status" value="1"/>
</dbReference>
<dbReference type="Gene3D" id="6.10.340.10">
    <property type="match status" value="1"/>
</dbReference>
<feature type="transmembrane region" description="Helical" evidence="6">
    <location>
        <begin position="275"/>
        <end position="295"/>
    </location>
</feature>
<dbReference type="InterPro" id="IPR050640">
    <property type="entry name" value="Bact_2-comp_sensor_kinase"/>
</dbReference>
<dbReference type="SUPFAM" id="SSF55874">
    <property type="entry name" value="ATPase domain of HSP90 chaperone/DNA topoisomerase II/histidine kinase"/>
    <property type="match status" value="1"/>
</dbReference>
<evidence type="ECO:0000259" key="7">
    <source>
        <dbReference type="PROSITE" id="PS50885"/>
    </source>
</evidence>